<evidence type="ECO:0000256" key="5">
    <source>
        <dbReference type="ARBA" id="ARBA00022741"/>
    </source>
</evidence>
<evidence type="ECO:0000256" key="6">
    <source>
        <dbReference type="ARBA" id="ARBA00022840"/>
    </source>
</evidence>
<organism evidence="13 14">
    <name type="scientific">Acrocarpospora pleiomorpha</name>
    <dbReference type="NCBI Taxonomy" id="90975"/>
    <lineage>
        <taxon>Bacteria</taxon>
        <taxon>Bacillati</taxon>
        <taxon>Actinomycetota</taxon>
        <taxon>Actinomycetes</taxon>
        <taxon>Streptosporangiales</taxon>
        <taxon>Streptosporangiaceae</taxon>
        <taxon>Acrocarpospora</taxon>
    </lineage>
</organism>
<feature type="transmembrane region" description="Helical" evidence="10">
    <location>
        <begin position="53"/>
        <end position="74"/>
    </location>
</feature>
<dbReference type="Proteomes" id="UP000377595">
    <property type="component" value="Unassembled WGS sequence"/>
</dbReference>
<evidence type="ECO:0000256" key="7">
    <source>
        <dbReference type="ARBA" id="ARBA00022989"/>
    </source>
</evidence>
<evidence type="ECO:0000256" key="4">
    <source>
        <dbReference type="ARBA" id="ARBA00022692"/>
    </source>
</evidence>
<feature type="transmembrane region" description="Helical" evidence="10">
    <location>
        <begin position="156"/>
        <end position="174"/>
    </location>
</feature>
<keyword evidence="14" id="KW-1185">Reference proteome</keyword>
<dbReference type="InterPro" id="IPR003593">
    <property type="entry name" value="AAA+_ATPase"/>
</dbReference>
<evidence type="ECO:0000259" key="11">
    <source>
        <dbReference type="PROSITE" id="PS50893"/>
    </source>
</evidence>
<evidence type="ECO:0000256" key="10">
    <source>
        <dbReference type="SAM" id="Phobius"/>
    </source>
</evidence>
<dbReference type="PROSITE" id="PS00211">
    <property type="entry name" value="ABC_TRANSPORTER_1"/>
    <property type="match status" value="1"/>
</dbReference>
<evidence type="ECO:0000256" key="3">
    <source>
        <dbReference type="ARBA" id="ARBA00022475"/>
    </source>
</evidence>
<dbReference type="SUPFAM" id="SSF90123">
    <property type="entry name" value="ABC transporter transmembrane region"/>
    <property type="match status" value="1"/>
</dbReference>
<feature type="transmembrane region" description="Helical" evidence="10">
    <location>
        <begin position="242"/>
        <end position="264"/>
    </location>
</feature>
<evidence type="ECO:0000256" key="2">
    <source>
        <dbReference type="ARBA" id="ARBA00022448"/>
    </source>
</evidence>
<dbReference type="PROSITE" id="PS50929">
    <property type="entry name" value="ABC_TM1F"/>
    <property type="match status" value="1"/>
</dbReference>
<dbReference type="Gene3D" id="1.20.1560.10">
    <property type="entry name" value="ABC transporter type 1, transmembrane domain"/>
    <property type="match status" value="1"/>
</dbReference>
<sequence>MIRTLLRLLPADRRGQVAGHTALTLLGVVLRGVGAVLLVPLVAALFGSDPGRAWPWVAALAAVTAVGWAVDAAVARIGFDLGFALLDNAQHTIADRLTRVRLTWFTAENTATARQAIAATGPDLFTLIVYLVTPLLGAILLPVTIGFALLPISLPLGLAALAGVPVLLGAFWAAGRISRAADRTAAERNSSLTERIVEFARTQQALRAARRAEPARSTVGAALASQHGAAVRVLLMQIPGQLLFSLAGQLALVLLAGTATLLAVRGELSPPEAIALIVVVARYLEASTALGELTPGIETATTALRRMRAVLTAPAPPRRDPAGPDPMSGAPQIRLRQVGFRYTPDGPQVLDGLDLTLQPGSTTAIVGPSGSGKSTILALLAGLHEPTAGSIHIGGQDAAHLDPETRSRLVSVVFQHPYLFGGTIHDNVLAGDPAADLSRVALAAALARVDELTARLPYGERTTVGEAGTALAGGERQRISIARALLKPAPVLLLDEATSALDTENESAIVHALTDDPVPRTRVIVTHRLGSVRHADRVVFLEDGRIVEDGPVDALLAAGGRFAQFWRQQETAAGWRIATR</sequence>
<dbReference type="GO" id="GO:0005886">
    <property type="term" value="C:plasma membrane"/>
    <property type="evidence" value="ECO:0007669"/>
    <property type="project" value="UniProtKB-SubCell"/>
</dbReference>
<keyword evidence="3" id="KW-1003">Cell membrane</keyword>
<dbReference type="AlphaFoldDB" id="A0A5M3XDE1"/>
<comment type="similarity">
    <text evidence="9">Belongs to the ABC transporter superfamily. Lipid exporter (TC 3.A.1.106) family.</text>
</comment>
<dbReference type="InterPro" id="IPR039421">
    <property type="entry name" value="Type_1_exporter"/>
</dbReference>
<dbReference type="InterPro" id="IPR003439">
    <property type="entry name" value="ABC_transporter-like_ATP-bd"/>
</dbReference>
<reference evidence="13 14" key="1">
    <citation type="submission" date="2019-10" db="EMBL/GenBank/DDBJ databases">
        <title>Whole genome shotgun sequence of Acrocarpospora pleiomorpha NBRC 16267.</title>
        <authorList>
            <person name="Ichikawa N."/>
            <person name="Kimura A."/>
            <person name="Kitahashi Y."/>
            <person name="Komaki H."/>
            <person name="Oguchi A."/>
        </authorList>
    </citation>
    <scope>NUCLEOTIDE SEQUENCE [LARGE SCALE GENOMIC DNA]</scope>
    <source>
        <strain evidence="13 14">NBRC 16267</strain>
    </source>
</reference>
<dbReference type="OrthoDB" id="9806127at2"/>
<proteinExistence type="inferred from homology"/>
<keyword evidence="8 10" id="KW-0472">Membrane</keyword>
<dbReference type="InterPro" id="IPR011527">
    <property type="entry name" value="ABC1_TM_dom"/>
</dbReference>
<dbReference type="InterPro" id="IPR027417">
    <property type="entry name" value="P-loop_NTPase"/>
</dbReference>
<evidence type="ECO:0000313" key="13">
    <source>
        <dbReference type="EMBL" id="GES18772.1"/>
    </source>
</evidence>
<keyword evidence="4 10" id="KW-0812">Transmembrane</keyword>
<protein>
    <submittedName>
        <fullName evidence="13">ABC transporter ATP-binding protein</fullName>
    </submittedName>
</protein>
<dbReference type="GO" id="GO:0034040">
    <property type="term" value="F:ATPase-coupled lipid transmembrane transporter activity"/>
    <property type="evidence" value="ECO:0007669"/>
    <property type="project" value="TreeGrafter"/>
</dbReference>
<dbReference type="GO" id="GO:0005524">
    <property type="term" value="F:ATP binding"/>
    <property type="evidence" value="ECO:0007669"/>
    <property type="project" value="UniProtKB-KW"/>
</dbReference>
<evidence type="ECO:0000256" key="8">
    <source>
        <dbReference type="ARBA" id="ARBA00023136"/>
    </source>
</evidence>
<dbReference type="RefSeq" id="WP_155343886.1">
    <property type="nucleotide sequence ID" value="NZ_BAAAHM010000012.1"/>
</dbReference>
<feature type="transmembrane region" description="Helical" evidence="10">
    <location>
        <begin position="21"/>
        <end position="47"/>
    </location>
</feature>
<feature type="domain" description="ABC transmembrane type-1" evidence="12">
    <location>
        <begin position="21"/>
        <end position="299"/>
    </location>
</feature>
<dbReference type="EMBL" id="BLAF01000008">
    <property type="protein sequence ID" value="GES18772.1"/>
    <property type="molecule type" value="Genomic_DNA"/>
</dbReference>
<evidence type="ECO:0000259" key="12">
    <source>
        <dbReference type="PROSITE" id="PS50929"/>
    </source>
</evidence>
<keyword evidence="7 10" id="KW-1133">Transmembrane helix</keyword>
<gene>
    <name evidence="13" type="ORF">Aple_016670</name>
</gene>
<comment type="subcellular location">
    <subcellularLocation>
        <location evidence="1">Cell membrane</location>
        <topology evidence="1">Multi-pass membrane protein</topology>
    </subcellularLocation>
</comment>
<evidence type="ECO:0000256" key="9">
    <source>
        <dbReference type="ARBA" id="ARBA00061644"/>
    </source>
</evidence>
<dbReference type="Pfam" id="PF00005">
    <property type="entry name" value="ABC_tran"/>
    <property type="match status" value="1"/>
</dbReference>
<dbReference type="PANTHER" id="PTHR24221">
    <property type="entry name" value="ATP-BINDING CASSETTE SUB-FAMILY B"/>
    <property type="match status" value="1"/>
</dbReference>
<comment type="caution">
    <text evidence="13">The sequence shown here is derived from an EMBL/GenBank/DDBJ whole genome shotgun (WGS) entry which is preliminary data.</text>
</comment>
<dbReference type="GO" id="GO:0140359">
    <property type="term" value="F:ABC-type transporter activity"/>
    <property type="evidence" value="ECO:0007669"/>
    <property type="project" value="InterPro"/>
</dbReference>
<dbReference type="InterPro" id="IPR017871">
    <property type="entry name" value="ABC_transporter-like_CS"/>
</dbReference>
<dbReference type="Gene3D" id="3.40.50.300">
    <property type="entry name" value="P-loop containing nucleotide triphosphate hydrolases"/>
    <property type="match status" value="1"/>
</dbReference>
<dbReference type="PANTHER" id="PTHR24221:SF654">
    <property type="entry name" value="ATP-BINDING CASSETTE SUB-FAMILY B MEMBER 6"/>
    <property type="match status" value="1"/>
</dbReference>
<accession>A0A5M3XDE1</accession>
<evidence type="ECO:0000256" key="1">
    <source>
        <dbReference type="ARBA" id="ARBA00004651"/>
    </source>
</evidence>
<dbReference type="SMART" id="SM00382">
    <property type="entry name" value="AAA"/>
    <property type="match status" value="1"/>
</dbReference>
<name>A0A5M3XDE1_9ACTN</name>
<dbReference type="InterPro" id="IPR036640">
    <property type="entry name" value="ABC1_TM_sf"/>
</dbReference>
<dbReference type="SUPFAM" id="SSF52540">
    <property type="entry name" value="P-loop containing nucleoside triphosphate hydrolases"/>
    <property type="match status" value="1"/>
</dbReference>
<keyword evidence="6 13" id="KW-0067">ATP-binding</keyword>
<feature type="domain" description="ABC transporter" evidence="11">
    <location>
        <begin position="333"/>
        <end position="568"/>
    </location>
</feature>
<dbReference type="GO" id="GO:0016887">
    <property type="term" value="F:ATP hydrolysis activity"/>
    <property type="evidence" value="ECO:0007669"/>
    <property type="project" value="InterPro"/>
</dbReference>
<keyword evidence="5" id="KW-0547">Nucleotide-binding</keyword>
<keyword evidence="2" id="KW-0813">Transport</keyword>
<dbReference type="PROSITE" id="PS50893">
    <property type="entry name" value="ABC_TRANSPORTER_2"/>
    <property type="match status" value="1"/>
</dbReference>
<evidence type="ECO:0000313" key="14">
    <source>
        <dbReference type="Proteomes" id="UP000377595"/>
    </source>
</evidence>
<dbReference type="FunFam" id="3.40.50.300:FF:000299">
    <property type="entry name" value="ABC transporter ATP-binding protein/permease"/>
    <property type="match status" value="1"/>
</dbReference>
<feature type="transmembrane region" description="Helical" evidence="10">
    <location>
        <begin position="124"/>
        <end position="150"/>
    </location>
</feature>